<dbReference type="Proteomes" id="UP001066276">
    <property type="component" value="Chromosome 3_1"/>
</dbReference>
<protein>
    <submittedName>
        <fullName evidence="1">Uncharacterized protein</fullName>
    </submittedName>
</protein>
<evidence type="ECO:0000313" key="1">
    <source>
        <dbReference type="EMBL" id="KAJ1185885.1"/>
    </source>
</evidence>
<name>A0AAV7UAG1_PLEWA</name>
<gene>
    <name evidence="1" type="ORF">NDU88_002671</name>
</gene>
<accession>A0AAV7UAG1</accession>
<dbReference type="AlphaFoldDB" id="A0AAV7UAG1"/>
<keyword evidence="2" id="KW-1185">Reference proteome</keyword>
<sequence>MAAGGSIATKESGACSFRLPPGEKRVCPAERVSSVLFTAPPGAKWQPAALLPLRSLGLVVSGFPQVKREFVPQSGLAASFSLHLKVQNGSRRPCCR</sequence>
<evidence type="ECO:0000313" key="2">
    <source>
        <dbReference type="Proteomes" id="UP001066276"/>
    </source>
</evidence>
<proteinExistence type="predicted"/>
<organism evidence="1 2">
    <name type="scientific">Pleurodeles waltl</name>
    <name type="common">Iberian ribbed newt</name>
    <dbReference type="NCBI Taxonomy" id="8319"/>
    <lineage>
        <taxon>Eukaryota</taxon>
        <taxon>Metazoa</taxon>
        <taxon>Chordata</taxon>
        <taxon>Craniata</taxon>
        <taxon>Vertebrata</taxon>
        <taxon>Euteleostomi</taxon>
        <taxon>Amphibia</taxon>
        <taxon>Batrachia</taxon>
        <taxon>Caudata</taxon>
        <taxon>Salamandroidea</taxon>
        <taxon>Salamandridae</taxon>
        <taxon>Pleurodelinae</taxon>
        <taxon>Pleurodeles</taxon>
    </lineage>
</organism>
<reference evidence="1" key="1">
    <citation type="journal article" date="2022" name="bioRxiv">
        <title>Sequencing and chromosome-scale assembly of the giantPleurodeles waltlgenome.</title>
        <authorList>
            <person name="Brown T."/>
            <person name="Elewa A."/>
            <person name="Iarovenko S."/>
            <person name="Subramanian E."/>
            <person name="Araus A.J."/>
            <person name="Petzold A."/>
            <person name="Susuki M."/>
            <person name="Suzuki K.-i.T."/>
            <person name="Hayashi T."/>
            <person name="Toyoda A."/>
            <person name="Oliveira C."/>
            <person name="Osipova E."/>
            <person name="Leigh N.D."/>
            <person name="Simon A."/>
            <person name="Yun M.H."/>
        </authorList>
    </citation>
    <scope>NUCLEOTIDE SEQUENCE</scope>
    <source>
        <strain evidence="1">20211129_DDA</strain>
        <tissue evidence="1">Liver</tissue>
    </source>
</reference>
<comment type="caution">
    <text evidence="1">The sequence shown here is derived from an EMBL/GenBank/DDBJ whole genome shotgun (WGS) entry which is preliminary data.</text>
</comment>
<dbReference type="EMBL" id="JANPWB010000005">
    <property type="protein sequence ID" value="KAJ1185885.1"/>
    <property type="molecule type" value="Genomic_DNA"/>
</dbReference>